<dbReference type="Proteomes" id="UP000009046">
    <property type="component" value="Unassembled WGS sequence"/>
</dbReference>
<dbReference type="FunFam" id="3.20.20.100:FF:000002">
    <property type="entry name" value="2,5-diketo-D-gluconic acid reductase A"/>
    <property type="match status" value="1"/>
</dbReference>
<comment type="similarity">
    <text evidence="1">Belongs to the aldo/keto reductase family.</text>
</comment>
<keyword evidence="10" id="KW-1185">Reference proteome</keyword>
<dbReference type="AlphaFoldDB" id="E0VK94"/>
<dbReference type="Gene3D" id="3.20.20.100">
    <property type="entry name" value="NADP-dependent oxidoreductase domain"/>
    <property type="match status" value="1"/>
</dbReference>
<dbReference type="EMBL" id="AAZO01002996">
    <property type="status" value="NOT_ANNOTATED_CDS"/>
    <property type="molecule type" value="Genomic_DNA"/>
</dbReference>
<feature type="site" description="Lowers pKa of active site Tyr" evidence="6">
    <location>
        <position position="76"/>
    </location>
</feature>
<dbReference type="RefSeq" id="XP_002426538.1">
    <property type="nucleotide sequence ID" value="XM_002426493.1"/>
</dbReference>
<dbReference type="CDD" id="cd19136">
    <property type="entry name" value="AKR_DrGR-like"/>
    <property type="match status" value="1"/>
</dbReference>
<evidence type="ECO:0000256" key="1">
    <source>
        <dbReference type="ARBA" id="ARBA00007905"/>
    </source>
</evidence>
<dbReference type="PANTHER" id="PTHR43827:SF3">
    <property type="entry name" value="NADP-DEPENDENT OXIDOREDUCTASE DOMAIN-CONTAINING PROTEIN"/>
    <property type="match status" value="1"/>
</dbReference>
<evidence type="ECO:0000313" key="9">
    <source>
        <dbReference type="EnsemblMetazoa" id="PHUM258690-PA"/>
    </source>
</evidence>
<dbReference type="EMBL" id="DS235239">
    <property type="protein sequence ID" value="EEB13800.1"/>
    <property type="molecule type" value="Genomic_DNA"/>
</dbReference>
<dbReference type="GO" id="GO:0016616">
    <property type="term" value="F:oxidoreductase activity, acting on the CH-OH group of donors, NAD or NADP as acceptor"/>
    <property type="evidence" value="ECO:0007669"/>
    <property type="project" value="UniProtKB-ARBA"/>
</dbReference>
<evidence type="ECO:0000256" key="3">
    <source>
        <dbReference type="ARBA" id="ARBA00023002"/>
    </source>
</evidence>
<accession>E0VK94</accession>
<dbReference type="InterPro" id="IPR023210">
    <property type="entry name" value="NADP_OxRdtase_dom"/>
</dbReference>
<evidence type="ECO:0000256" key="5">
    <source>
        <dbReference type="PIRSR" id="PIRSR000097-2"/>
    </source>
</evidence>
<dbReference type="OMA" id="RHQRMNF"/>
<dbReference type="VEuPathDB" id="VectorBase:PHUM258690"/>
<evidence type="ECO:0000256" key="6">
    <source>
        <dbReference type="PIRSR" id="PIRSR000097-3"/>
    </source>
</evidence>
<keyword evidence="3 8" id="KW-0560">Oxidoreductase</keyword>
<dbReference type="EC" id="1.1.1.21" evidence="8"/>
<proteinExistence type="inferred from homology"/>
<dbReference type="eggNOG" id="KOG1577">
    <property type="taxonomic scope" value="Eukaryota"/>
</dbReference>
<evidence type="ECO:0000256" key="2">
    <source>
        <dbReference type="ARBA" id="ARBA00022857"/>
    </source>
</evidence>
<dbReference type="PROSITE" id="PS00798">
    <property type="entry name" value="ALDOKETO_REDUCTASE_1"/>
    <property type="match status" value="1"/>
</dbReference>
<organism>
    <name type="scientific">Pediculus humanus subsp. corporis</name>
    <name type="common">Body louse</name>
    <dbReference type="NCBI Taxonomy" id="121224"/>
    <lineage>
        <taxon>Eukaryota</taxon>
        <taxon>Metazoa</taxon>
        <taxon>Ecdysozoa</taxon>
        <taxon>Arthropoda</taxon>
        <taxon>Hexapoda</taxon>
        <taxon>Insecta</taxon>
        <taxon>Pterygota</taxon>
        <taxon>Neoptera</taxon>
        <taxon>Paraneoptera</taxon>
        <taxon>Psocodea</taxon>
        <taxon>Troctomorpha</taxon>
        <taxon>Phthiraptera</taxon>
        <taxon>Anoplura</taxon>
        <taxon>Pediculidae</taxon>
        <taxon>Pediculus</taxon>
    </lineage>
</organism>
<reference evidence="8" key="1">
    <citation type="submission" date="2007-04" db="EMBL/GenBank/DDBJ databases">
        <title>Annotation of Pediculus humanus corporis strain USDA.</title>
        <authorList>
            <person name="Kirkness E."/>
            <person name="Hannick L."/>
            <person name="Hass B."/>
            <person name="Bruggner R."/>
            <person name="Lawson D."/>
            <person name="Bidwell S."/>
            <person name="Joardar V."/>
            <person name="Caler E."/>
            <person name="Walenz B."/>
            <person name="Inman J."/>
            <person name="Schobel S."/>
            <person name="Galinsky K."/>
            <person name="Amedeo P."/>
            <person name="Strausberg R."/>
        </authorList>
    </citation>
    <scope>NUCLEOTIDE SEQUENCE</scope>
    <source>
        <strain evidence="8">USDA</strain>
    </source>
</reference>
<dbReference type="PROSITE" id="PS00062">
    <property type="entry name" value="ALDOKETO_REDUCTASE_2"/>
    <property type="match status" value="1"/>
</dbReference>
<dbReference type="PIRSF" id="PIRSF000097">
    <property type="entry name" value="AKR"/>
    <property type="match status" value="1"/>
</dbReference>
<dbReference type="InterPro" id="IPR020471">
    <property type="entry name" value="AKR"/>
</dbReference>
<dbReference type="InParanoid" id="E0VK94"/>
<evidence type="ECO:0000256" key="4">
    <source>
        <dbReference type="PIRSR" id="PIRSR000097-1"/>
    </source>
</evidence>
<dbReference type="OrthoDB" id="416253at2759"/>
<feature type="active site" description="Proton donor" evidence="4">
    <location>
        <position position="47"/>
    </location>
</feature>
<dbReference type="PROSITE" id="PS00063">
    <property type="entry name" value="ALDOKETO_REDUCTASE_3"/>
    <property type="match status" value="1"/>
</dbReference>
<dbReference type="CTD" id="8235348"/>
<name>E0VK94_PEDHC</name>
<dbReference type="HOGENOM" id="CLU_023205_0_1_1"/>
<dbReference type="GeneID" id="8235348"/>
<dbReference type="InterPro" id="IPR018170">
    <property type="entry name" value="Aldo/ket_reductase_CS"/>
</dbReference>
<keyword evidence="2" id="KW-0521">NADP</keyword>
<sequence>MYTLSNGNQFPLIGLGTYLIRGSDTIKKVIDAGLDAGYRSIDTAAVYGNEEEIGNALIELLPKYNLTRSDIYITSKLAPHDQGKNKAKNAALSSIEKLKTTYIDLYLIHWPGAEGVDVKSNLNSKLRRESWFELTELYNKGFIKNLGVSNYTTDHLKELLADCNGVVPVVNQVEYHPLYKQLDLIEFCNNEKILLQAYSSLGGARKTNLLLKNSVVLDISKKINKSSAQVLLKWALQHGFAIIPKSVNPERIRENIDLNFELSNEDIQLLDSIKANEKFSWDPNVVK</sequence>
<feature type="binding site" evidence="5">
    <location>
        <position position="109"/>
    </location>
    <ligand>
        <name>substrate</name>
    </ligand>
</feature>
<protein>
    <submittedName>
        <fullName evidence="8 9">Aldo-keto reductase, putative</fullName>
        <ecNumber evidence="8">1.1.1.21</ecNumber>
    </submittedName>
</protein>
<dbReference type="SUPFAM" id="SSF51430">
    <property type="entry name" value="NAD(P)-linked oxidoreductase"/>
    <property type="match status" value="1"/>
</dbReference>
<reference evidence="9" key="3">
    <citation type="submission" date="2021-02" db="UniProtKB">
        <authorList>
            <consortium name="EnsemblMetazoa"/>
        </authorList>
    </citation>
    <scope>IDENTIFICATION</scope>
    <source>
        <strain evidence="9">USDA</strain>
    </source>
</reference>
<feature type="domain" description="NADP-dependent oxidoreductase" evidence="7">
    <location>
        <begin position="13"/>
        <end position="274"/>
    </location>
</feature>
<dbReference type="InterPro" id="IPR036812">
    <property type="entry name" value="NAD(P)_OxRdtase_dom_sf"/>
</dbReference>
<evidence type="ECO:0000259" key="7">
    <source>
        <dbReference type="Pfam" id="PF00248"/>
    </source>
</evidence>
<dbReference type="STRING" id="121224.E0VK94"/>
<evidence type="ECO:0000313" key="10">
    <source>
        <dbReference type="Proteomes" id="UP000009046"/>
    </source>
</evidence>
<dbReference type="EnsemblMetazoa" id="PHUM258690-RA">
    <property type="protein sequence ID" value="PHUM258690-PA"/>
    <property type="gene ID" value="PHUM258690"/>
</dbReference>
<dbReference type="PRINTS" id="PR00069">
    <property type="entry name" value="ALDKETRDTASE"/>
</dbReference>
<gene>
    <name evidence="9" type="primary">8235348</name>
    <name evidence="8" type="ORF">Phum_PHUM258690</name>
</gene>
<evidence type="ECO:0000313" key="8">
    <source>
        <dbReference type="EMBL" id="EEB13800.1"/>
    </source>
</evidence>
<dbReference type="PANTHER" id="PTHR43827">
    <property type="entry name" value="2,5-DIKETO-D-GLUCONIC ACID REDUCTASE"/>
    <property type="match status" value="1"/>
</dbReference>
<dbReference type="Pfam" id="PF00248">
    <property type="entry name" value="Aldo_ket_red"/>
    <property type="match status" value="1"/>
</dbReference>
<reference evidence="8" key="2">
    <citation type="submission" date="2007-04" db="EMBL/GenBank/DDBJ databases">
        <title>The genome of the human body louse.</title>
        <authorList>
            <consortium name="The Human Body Louse Genome Consortium"/>
            <person name="Kirkness E."/>
            <person name="Walenz B."/>
            <person name="Hass B."/>
            <person name="Bruggner R."/>
            <person name="Strausberg R."/>
        </authorList>
    </citation>
    <scope>NUCLEOTIDE SEQUENCE</scope>
    <source>
        <strain evidence="8">USDA</strain>
    </source>
</reference>
<dbReference type="KEGG" id="phu:Phum_PHUM258690"/>